<reference evidence="1 2" key="2">
    <citation type="submission" date="2015-01" db="EMBL/GenBank/DDBJ databases">
        <authorList>
            <consortium name="NBRP consortium"/>
            <person name="Sawabe T."/>
            <person name="Meirelles P."/>
            <person name="Feng G."/>
            <person name="Sayaka M."/>
            <person name="Hattori M."/>
            <person name="Ohkuma M."/>
        </authorList>
    </citation>
    <scope>NUCLEOTIDE SEQUENCE [LARGE SCALE GENOMIC DNA]</scope>
    <source>
        <strain evidence="1 2">JCM19232</strain>
    </source>
</reference>
<protein>
    <recommendedName>
        <fullName evidence="3">MaoC-like domain-containing protein</fullName>
    </recommendedName>
</protein>
<reference evidence="1 2" key="1">
    <citation type="submission" date="2015-01" db="EMBL/GenBank/DDBJ databases">
        <title>Vibrio sp. C5 JCM 19232 whole genome shotgun sequence.</title>
        <authorList>
            <person name="Sawabe T."/>
            <person name="Meirelles P."/>
            <person name="Feng G."/>
            <person name="Sayaka M."/>
            <person name="Hattori M."/>
            <person name="Ohkuma M."/>
        </authorList>
    </citation>
    <scope>NUCLEOTIDE SEQUENCE [LARGE SCALE GENOMIC DNA]</scope>
    <source>
        <strain evidence="1 2">JCM19232</strain>
    </source>
</reference>
<dbReference type="Pfam" id="PF12119">
    <property type="entry name" value="DUF3581"/>
    <property type="match status" value="1"/>
</dbReference>
<dbReference type="AlphaFoldDB" id="A0A0B8PFR8"/>
<accession>A0A0B8PFR8</accession>
<dbReference type="InterPro" id="IPR021974">
    <property type="entry name" value="DUF3581"/>
</dbReference>
<evidence type="ECO:0008006" key="3">
    <source>
        <dbReference type="Google" id="ProtNLM"/>
    </source>
</evidence>
<dbReference type="Proteomes" id="UP000031670">
    <property type="component" value="Unassembled WGS sequence"/>
</dbReference>
<name>A0A0B8PFR8_9VIBR</name>
<evidence type="ECO:0000313" key="2">
    <source>
        <dbReference type="Proteomes" id="UP000031670"/>
    </source>
</evidence>
<organism evidence="1 2">
    <name type="scientific">Vibrio ishigakensis</name>
    <dbReference type="NCBI Taxonomy" id="1481914"/>
    <lineage>
        <taxon>Bacteria</taxon>
        <taxon>Pseudomonadati</taxon>
        <taxon>Pseudomonadota</taxon>
        <taxon>Gammaproteobacteria</taxon>
        <taxon>Vibrionales</taxon>
        <taxon>Vibrionaceae</taxon>
        <taxon>Vibrio</taxon>
    </lineage>
</organism>
<evidence type="ECO:0000313" key="1">
    <source>
        <dbReference type="EMBL" id="GAM63447.1"/>
    </source>
</evidence>
<proteinExistence type="predicted"/>
<sequence length="116" mass="13168">MFLTPYFVQENNQFHFTRAQASNFAKGIAGDFNPIHDEDNSRFCVPGDLLFAVMLQQEGISRSMEFTFSGMVTEGTELHINHESEENKAVVMRTIRFTLACTVRVKTVTMPSLSKK</sequence>
<comment type="caution">
    <text evidence="1">The sequence shown here is derived from an EMBL/GenBank/DDBJ whole genome shotgun (WGS) entry which is preliminary data.</text>
</comment>
<gene>
    <name evidence="1" type="ORF">JCM19232_2427</name>
</gene>
<dbReference type="EMBL" id="BBSA01000009">
    <property type="protein sequence ID" value="GAM63447.1"/>
    <property type="molecule type" value="Genomic_DNA"/>
</dbReference>